<keyword evidence="2" id="KW-1185">Reference proteome</keyword>
<accession>A0ABQ9ZRZ6</accession>
<evidence type="ECO:0000313" key="1">
    <source>
        <dbReference type="EMBL" id="KAK4015703.1"/>
    </source>
</evidence>
<proteinExistence type="predicted"/>
<name>A0ABQ9ZRZ6_9CRUS</name>
<sequence>MTGIASPPHLLCSSMEKKKIPLQREEEKKKRFIYTGAEIKGENLLRRLSVKRVRHRCKCRCDMGARLQRCLYRLTQTGPSSIVTFHPQCVQGEKKNSVLTLANPIVTITSDF</sequence>
<comment type="caution">
    <text evidence="1">The sequence shown here is derived from an EMBL/GenBank/DDBJ whole genome shotgun (WGS) entry which is preliminary data.</text>
</comment>
<evidence type="ECO:0000313" key="2">
    <source>
        <dbReference type="Proteomes" id="UP001234178"/>
    </source>
</evidence>
<gene>
    <name evidence="1" type="ORF">OUZ56_030677</name>
</gene>
<protein>
    <submittedName>
        <fullName evidence="1">Uncharacterized protein</fullName>
    </submittedName>
</protein>
<dbReference type="Proteomes" id="UP001234178">
    <property type="component" value="Unassembled WGS sequence"/>
</dbReference>
<reference evidence="1 2" key="1">
    <citation type="journal article" date="2023" name="Nucleic Acids Res.">
        <title>The hologenome of Daphnia magna reveals possible DNA methylation and microbiome-mediated evolution of the host genome.</title>
        <authorList>
            <person name="Chaturvedi A."/>
            <person name="Li X."/>
            <person name="Dhandapani V."/>
            <person name="Marshall H."/>
            <person name="Kissane S."/>
            <person name="Cuenca-Cambronero M."/>
            <person name="Asole G."/>
            <person name="Calvet F."/>
            <person name="Ruiz-Romero M."/>
            <person name="Marangio P."/>
            <person name="Guigo R."/>
            <person name="Rago D."/>
            <person name="Mirbahai L."/>
            <person name="Eastwood N."/>
            <person name="Colbourne J.K."/>
            <person name="Zhou J."/>
            <person name="Mallon E."/>
            <person name="Orsini L."/>
        </authorList>
    </citation>
    <scope>NUCLEOTIDE SEQUENCE [LARGE SCALE GENOMIC DNA]</scope>
    <source>
        <strain evidence="1">LRV0_1</strain>
    </source>
</reference>
<organism evidence="1 2">
    <name type="scientific">Daphnia magna</name>
    <dbReference type="NCBI Taxonomy" id="35525"/>
    <lineage>
        <taxon>Eukaryota</taxon>
        <taxon>Metazoa</taxon>
        <taxon>Ecdysozoa</taxon>
        <taxon>Arthropoda</taxon>
        <taxon>Crustacea</taxon>
        <taxon>Branchiopoda</taxon>
        <taxon>Diplostraca</taxon>
        <taxon>Cladocera</taxon>
        <taxon>Anomopoda</taxon>
        <taxon>Daphniidae</taxon>
        <taxon>Daphnia</taxon>
    </lineage>
</organism>
<dbReference type="EMBL" id="JAOYFB010000005">
    <property type="protein sequence ID" value="KAK4015703.1"/>
    <property type="molecule type" value="Genomic_DNA"/>
</dbReference>